<keyword evidence="2" id="KW-0934">Plastid</keyword>
<dbReference type="Pfam" id="PF04755">
    <property type="entry name" value="PAP_fibrillin"/>
    <property type="match status" value="1"/>
</dbReference>
<dbReference type="InterPro" id="IPR039633">
    <property type="entry name" value="PAP"/>
</dbReference>
<dbReference type="OrthoDB" id="498392at2759"/>
<dbReference type="Proteomes" id="UP000054558">
    <property type="component" value="Unassembled WGS sequence"/>
</dbReference>
<feature type="domain" description="Plastid lipid-associated protein/fibrillin conserved" evidence="3">
    <location>
        <begin position="134"/>
        <end position="350"/>
    </location>
</feature>
<name>A0A1Y1ILA9_KLENI</name>
<proteinExistence type="predicted"/>
<organism evidence="4 5">
    <name type="scientific">Klebsormidium nitens</name>
    <name type="common">Green alga</name>
    <name type="synonym">Ulothrix nitens</name>
    <dbReference type="NCBI Taxonomy" id="105231"/>
    <lineage>
        <taxon>Eukaryota</taxon>
        <taxon>Viridiplantae</taxon>
        <taxon>Streptophyta</taxon>
        <taxon>Klebsormidiophyceae</taxon>
        <taxon>Klebsormidiales</taxon>
        <taxon>Klebsormidiaceae</taxon>
        <taxon>Klebsormidium</taxon>
    </lineage>
</organism>
<dbReference type="AlphaFoldDB" id="A0A1Y1ILA9"/>
<dbReference type="PANTHER" id="PTHR31906">
    <property type="entry name" value="PLASTID-LIPID-ASSOCIATED PROTEIN 4, CHLOROPLASTIC-RELATED"/>
    <property type="match status" value="1"/>
</dbReference>
<evidence type="ECO:0000256" key="2">
    <source>
        <dbReference type="ARBA" id="ARBA00022640"/>
    </source>
</evidence>
<dbReference type="GO" id="GO:0009535">
    <property type="term" value="C:chloroplast thylakoid membrane"/>
    <property type="evidence" value="ECO:0000318"/>
    <property type="project" value="GO_Central"/>
</dbReference>
<evidence type="ECO:0000313" key="5">
    <source>
        <dbReference type="Proteomes" id="UP000054558"/>
    </source>
</evidence>
<dbReference type="InterPro" id="IPR006843">
    <property type="entry name" value="PAP/fibrillin_dom"/>
</dbReference>
<keyword evidence="5" id="KW-1185">Reference proteome</keyword>
<evidence type="ECO:0000256" key="1">
    <source>
        <dbReference type="ARBA" id="ARBA00004474"/>
    </source>
</evidence>
<dbReference type="OMA" id="QATNYDK"/>
<gene>
    <name evidence="4" type="ORF">KFL_004680020</name>
</gene>
<dbReference type="EMBL" id="DF237417">
    <property type="protein sequence ID" value="GAQ88898.1"/>
    <property type="molecule type" value="Genomic_DNA"/>
</dbReference>
<accession>A0A1Y1ILA9</accession>
<sequence length="358" mass="38244">MAATASLQGHLLKNASLWSTGCPCTDISKAPIRAAIPLHSSSKCALPSFKAFSGKQLNITKVQQKHFGRQPLNILAAVGPNAGTYDPADPNAEPGQTAIVVADEFPPADTVPSDVEPIEGSEVTKGPTELSTKDLKQQLVDTLYGTDRGLRASSETRAEITEIISQLEAANPNPAPTEKLELLNGKWNLAYTSFSELYPLLAASNLPGIEVGEISQSIDTYGFTATNAVQYKGPLGSNSFSVTAAIEVRSPKRIQIRFEEGTINTPNFNDGFQFPKALGVFGQQLDISPLDTLTKPLQDAAASVARMISGQPPLKFPIRNGANSDSWLLTTYLDEDLRISRGDGGGLFVLLKEGTMLS</sequence>
<protein>
    <recommendedName>
        <fullName evidence="3">Plastid lipid-associated protein/fibrillin conserved domain-containing protein</fullName>
    </recommendedName>
</protein>
<evidence type="ECO:0000259" key="3">
    <source>
        <dbReference type="Pfam" id="PF04755"/>
    </source>
</evidence>
<reference evidence="4 5" key="1">
    <citation type="journal article" date="2014" name="Nat. Commun.">
        <title>Klebsormidium flaccidum genome reveals primary factors for plant terrestrial adaptation.</title>
        <authorList>
            <person name="Hori K."/>
            <person name="Maruyama F."/>
            <person name="Fujisawa T."/>
            <person name="Togashi T."/>
            <person name="Yamamoto N."/>
            <person name="Seo M."/>
            <person name="Sato S."/>
            <person name="Yamada T."/>
            <person name="Mori H."/>
            <person name="Tajima N."/>
            <person name="Moriyama T."/>
            <person name="Ikeuchi M."/>
            <person name="Watanabe M."/>
            <person name="Wada H."/>
            <person name="Kobayashi K."/>
            <person name="Saito M."/>
            <person name="Masuda T."/>
            <person name="Sasaki-Sekimoto Y."/>
            <person name="Mashiguchi K."/>
            <person name="Awai K."/>
            <person name="Shimojima M."/>
            <person name="Masuda S."/>
            <person name="Iwai M."/>
            <person name="Nobusawa T."/>
            <person name="Narise T."/>
            <person name="Kondo S."/>
            <person name="Saito H."/>
            <person name="Sato R."/>
            <person name="Murakawa M."/>
            <person name="Ihara Y."/>
            <person name="Oshima-Yamada Y."/>
            <person name="Ohtaka K."/>
            <person name="Satoh M."/>
            <person name="Sonobe K."/>
            <person name="Ishii M."/>
            <person name="Ohtani R."/>
            <person name="Kanamori-Sato M."/>
            <person name="Honoki R."/>
            <person name="Miyazaki D."/>
            <person name="Mochizuki H."/>
            <person name="Umetsu J."/>
            <person name="Higashi K."/>
            <person name="Shibata D."/>
            <person name="Kamiya Y."/>
            <person name="Sato N."/>
            <person name="Nakamura Y."/>
            <person name="Tabata S."/>
            <person name="Ida S."/>
            <person name="Kurokawa K."/>
            <person name="Ohta H."/>
        </authorList>
    </citation>
    <scope>NUCLEOTIDE SEQUENCE [LARGE SCALE GENOMIC DNA]</scope>
    <source>
        <strain evidence="4 5">NIES-2285</strain>
    </source>
</reference>
<comment type="subcellular location">
    <subcellularLocation>
        <location evidence="1">Plastid</location>
    </subcellularLocation>
</comment>
<evidence type="ECO:0000313" key="4">
    <source>
        <dbReference type="EMBL" id="GAQ88898.1"/>
    </source>
</evidence>